<dbReference type="PROSITE" id="PS00623">
    <property type="entry name" value="GMC_OXRED_1"/>
    <property type="match status" value="1"/>
</dbReference>
<protein>
    <submittedName>
        <fullName evidence="8">GMC family oxidoreductase N-terminal domain-containing protein</fullName>
    </submittedName>
</protein>
<keyword evidence="4 5" id="KW-0274">FAD</keyword>
<gene>
    <name evidence="8" type="ORF">O1D97_18775</name>
</gene>
<dbReference type="Gene3D" id="3.50.50.60">
    <property type="entry name" value="FAD/NAD(P)-binding domain"/>
    <property type="match status" value="1"/>
</dbReference>
<sequence>MKAYDYIIVGAGAAGCVVANRLSADPKVSVCLIEAGGDSNSPWVNIPAGIFGLYGNKKYDYAFEGTPQTHLHNRKMMVNRGKALGGSTAINSMVYIRGNQNDYDGWERQGCKGWSYQDVLPVFKKLEANKSHQSAEYHGFEGELTVTKQQDPHSVCNTFIKAGAAAGLPENTDFNGASQLGLGVYDVKQNEGQRVSSYSAFVKPVQSRANLTILTHTDVLSLVLAGDLAKGVNVESEGKTQQILANKEVILSAGTIVSPRILLASGIGNKAELEALGIECQVDLPGVGENLQDHIDSMVTVRATAPATIGVSLASLLPHVVLAPIKYALQRKGWLTTNYVEAGGFAKTKLAETAEPGSAEADPDIQFHFTPLYRSHRGKKFEFGHGYSVFTCVLRPRSKGTVKLAQDGTHRNVLIDHNFFADERDQQVLVEGIKKAREILASPEFDGIRGEEMAPGKDIQTDAEILHYLRETASTVYHPVGTCKMGIDDMAVVDPESLKVKGLKNVRVIDASIMPALISGNTSSPSMMIGEKGAQMILSEASN</sequence>
<dbReference type="Pfam" id="PF00732">
    <property type="entry name" value="GMC_oxred_N"/>
    <property type="match status" value="1"/>
</dbReference>
<dbReference type="InterPro" id="IPR012132">
    <property type="entry name" value="GMC_OxRdtase"/>
</dbReference>
<organism evidence="8 9">
    <name type="scientific">Marinomonas phaeophyticola</name>
    <dbReference type="NCBI Taxonomy" id="3004091"/>
    <lineage>
        <taxon>Bacteria</taxon>
        <taxon>Pseudomonadati</taxon>
        <taxon>Pseudomonadota</taxon>
        <taxon>Gammaproteobacteria</taxon>
        <taxon>Oceanospirillales</taxon>
        <taxon>Oceanospirillaceae</taxon>
        <taxon>Marinomonas</taxon>
    </lineage>
</organism>
<dbReference type="EMBL" id="JAPUBN010000024">
    <property type="protein sequence ID" value="MCZ2723598.1"/>
    <property type="molecule type" value="Genomic_DNA"/>
</dbReference>
<dbReference type="RefSeq" id="WP_269127736.1">
    <property type="nucleotide sequence ID" value="NZ_JAPUBN010000024.1"/>
</dbReference>
<dbReference type="SUPFAM" id="SSF51905">
    <property type="entry name" value="FAD/NAD(P)-binding domain"/>
    <property type="match status" value="1"/>
</dbReference>
<dbReference type="SUPFAM" id="SSF54373">
    <property type="entry name" value="FAD-linked reductases, C-terminal domain"/>
    <property type="match status" value="1"/>
</dbReference>
<dbReference type="Proteomes" id="UP001149719">
    <property type="component" value="Unassembled WGS sequence"/>
</dbReference>
<dbReference type="PIRSF" id="PIRSF000137">
    <property type="entry name" value="Alcohol_oxidase"/>
    <property type="match status" value="1"/>
</dbReference>
<evidence type="ECO:0000256" key="1">
    <source>
        <dbReference type="ARBA" id="ARBA00001974"/>
    </source>
</evidence>
<proteinExistence type="inferred from homology"/>
<evidence type="ECO:0000256" key="5">
    <source>
        <dbReference type="RuleBase" id="RU003968"/>
    </source>
</evidence>
<evidence type="ECO:0000256" key="4">
    <source>
        <dbReference type="ARBA" id="ARBA00022827"/>
    </source>
</evidence>
<feature type="domain" description="Glucose-methanol-choline oxidoreductase N-terminal" evidence="6">
    <location>
        <begin position="81"/>
        <end position="104"/>
    </location>
</feature>
<feature type="domain" description="Glucose-methanol-choline oxidoreductase N-terminal" evidence="7">
    <location>
        <begin position="254"/>
        <end position="268"/>
    </location>
</feature>
<dbReference type="PROSITE" id="PS51257">
    <property type="entry name" value="PROKAR_LIPOPROTEIN"/>
    <property type="match status" value="1"/>
</dbReference>
<comment type="cofactor">
    <cofactor evidence="1">
        <name>FAD</name>
        <dbReference type="ChEBI" id="CHEBI:57692"/>
    </cofactor>
</comment>
<comment type="caution">
    <text evidence="8">The sequence shown here is derived from an EMBL/GenBank/DDBJ whole genome shotgun (WGS) entry which is preliminary data.</text>
</comment>
<keyword evidence="3 5" id="KW-0285">Flavoprotein</keyword>
<name>A0ABT4JZ93_9GAMM</name>
<dbReference type="PROSITE" id="PS00624">
    <property type="entry name" value="GMC_OXRED_2"/>
    <property type="match status" value="1"/>
</dbReference>
<accession>A0ABT4JZ93</accession>
<evidence type="ECO:0000256" key="2">
    <source>
        <dbReference type="ARBA" id="ARBA00010790"/>
    </source>
</evidence>
<dbReference type="InterPro" id="IPR036188">
    <property type="entry name" value="FAD/NAD-bd_sf"/>
</dbReference>
<evidence type="ECO:0000313" key="8">
    <source>
        <dbReference type="EMBL" id="MCZ2723598.1"/>
    </source>
</evidence>
<evidence type="ECO:0000256" key="3">
    <source>
        <dbReference type="ARBA" id="ARBA00022630"/>
    </source>
</evidence>
<reference evidence="8" key="1">
    <citation type="submission" date="2022-12" db="EMBL/GenBank/DDBJ databases">
        <title>Marinomonas 15G1-11 sp. nov, isolated from marine algae.</title>
        <authorList>
            <person name="Butt M."/>
            <person name="Choi D.G."/>
            <person name="Kim J.M."/>
            <person name="Lee J.K."/>
            <person name="Baek J.H."/>
            <person name="Jeon C.O."/>
        </authorList>
    </citation>
    <scope>NUCLEOTIDE SEQUENCE</scope>
    <source>
        <strain evidence="8">15G1-11</strain>
    </source>
</reference>
<dbReference type="Pfam" id="PF05199">
    <property type="entry name" value="GMC_oxred_C"/>
    <property type="match status" value="1"/>
</dbReference>
<evidence type="ECO:0000259" key="7">
    <source>
        <dbReference type="PROSITE" id="PS00624"/>
    </source>
</evidence>
<dbReference type="InterPro" id="IPR000172">
    <property type="entry name" value="GMC_OxRdtase_N"/>
</dbReference>
<dbReference type="PANTHER" id="PTHR11552:SF147">
    <property type="entry name" value="CHOLINE DEHYDROGENASE, MITOCHONDRIAL"/>
    <property type="match status" value="1"/>
</dbReference>
<evidence type="ECO:0000313" key="9">
    <source>
        <dbReference type="Proteomes" id="UP001149719"/>
    </source>
</evidence>
<dbReference type="PANTHER" id="PTHR11552">
    <property type="entry name" value="GLUCOSE-METHANOL-CHOLINE GMC OXIDOREDUCTASE"/>
    <property type="match status" value="1"/>
</dbReference>
<evidence type="ECO:0000259" key="6">
    <source>
        <dbReference type="PROSITE" id="PS00623"/>
    </source>
</evidence>
<comment type="similarity">
    <text evidence="2 5">Belongs to the GMC oxidoreductase family.</text>
</comment>
<dbReference type="InterPro" id="IPR007867">
    <property type="entry name" value="GMC_OxRtase_C"/>
</dbReference>
<keyword evidence="9" id="KW-1185">Reference proteome</keyword>
<dbReference type="Gene3D" id="3.30.560.10">
    <property type="entry name" value="Glucose Oxidase, domain 3"/>
    <property type="match status" value="1"/>
</dbReference>